<dbReference type="AlphaFoldDB" id="D5BNI2"/>
<dbReference type="EMBL" id="CP001751">
    <property type="protein sequence ID" value="ADE38249.1"/>
    <property type="molecule type" value="Genomic_DNA"/>
</dbReference>
<proteinExistence type="predicted"/>
<dbReference type="HOGENOM" id="CLU_2603472_0_0_5"/>
<name>D5BNI2_PUNMI</name>
<organism evidence="1 2">
    <name type="scientific">Puniceispirillum marinum (strain IMCC1322)</name>
    <dbReference type="NCBI Taxonomy" id="488538"/>
    <lineage>
        <taxon>Bacteria</taxon>
        <taxon>Pseudomonadati</taxon>
        <taxon>Pseudomonadota</taxon>
        <taxon>Alphaproteobacteria</taxon>
        <taxon>Candidatus Puniceispirillales</taxon>
        <taxon>Candidatus Puniceispirillaceae</taxon>
        <taxon>Candidatus Puniceispirillum</taxon>
    </lineage>
</organism>
<evidence type="ECO:0000313" key="1">
    <source>
        <dbReference type="EMBL" id="ADE38249.1"/>
    </source>
</evidence>
<reference evidence="1 2" key="1">
    <citation type="journal article" date="2010" name="J. Bacteriol.">
        <title>Complete genome sequence of "Candidatus Puniceispirillum marinum" IMCC1322, a representative of the SAR116 clade in the Alphaproteobacteria.</title>
        <authorList>
            <person name="Oh H.M."/>
            <person name="Kwon K.K."/>
            <person name="Kang I."/>
            <person name="Kang S.G."/>
            <person name="Lee J.H."/>
            <person name="Kim S.J."/>
            <person name="Cho J.C."/>
        </authorList>
    </citation>
    <scope>NUCLEOTIDE SEQUENCE [LARGE SCALE GENOMIC DNA]</scope>
    <source>
        <strain evidence="1 2">IMCC1322</strain>
    </source>
</reference>
<dbReference type="Proteomes" id="UP000007460">
    <property type="component" value="Chromosome"/>
</dbReference>
<dbReference type="KEGG" id="apb:SAR116_0007"/>
<evidence type="ECO:0000313" key="2">
    <source>
        <dbReference type="Proteomes" id="UP000007460"/>
    </source>
</evidence>
<sequence length="79" mass="9042">MSAILLNNFHPITPHVGMPLASWICHSARVIWLVINSHIHHINKRQASQIGRSWISMFAGSRRYQICQTQSHGQDDPPF</sequence>
<gene>
    <name evidence="1" type="ordered locus">SAR116_0007</name>
</gene>
<keyword evidence="2" id="KW-1185">Reference proteome</keyword>
<accession>D5BNI2</accession>
<protein>
    <submittedName>
        <fullName evidence="1">Uncharacterized protein</fullName>
    </submittedName>
</protein>